<accession>A0A2M7TBH1</accession>
<protein>
    <submittedName>
        <fullName evidence="2">Uncharacterized protein</fullName>
    </submittedName>
</protein>
<feature type="compositionally biased region" description="Low complexity" evidence="1">
    <location>
        <begin position="77"/>
        <end position="100"/>
    </location>
</feature>
<dbReference type="Proteomes" id="UP000230956">
    <property type="component" value="Unassembled WGS sequence"/>
</dbReference>
<evidence type="ECO:0000313" key="2">
    <source>
        <dbReference type="EMBL" id="PIZ42448.1"/>
    </source>
</evidence>
<evidence type="ECO:0000256" key="1">
    <source>
        <dbReference type="SAM" id="MobiDB-lite"/>
    </source>
</evidence>
<comment type="caution">
    <text evidence="2">The sequence shown here is derived from an EMBL/GenBank/DDBJ whole genome shotgun (WGS) entry which is preliminary data.</text>
</comment>
<dbReference type="RefSeq" id="WP_286678765.1">
    <property type="nucleotide sequence ID" value="NZ_MNXI01000103.1"/>
</dbReference>
<organism evidence="2 3">
    <name type="scientific">Candidatus Aquicultor secundus</name>
    <dbReference type="NCBI Taxonomy" id="1973895"/>
    <lineage>
        <taxon>Bacteria</taxon>
        <taxon>Bacillati</taxon>
        <taxon>Actinomycetota</taxon>
        <taxon>Candidatus Aquicultoria</taxon>
        <taxon>Candidatus Aquicultorales</taxon>
        <taxon>Candidatus Aquicultoraceae</taxon>
        <taxon>Candidatus Aquicultor</taxon>
    </lineage>
</organism>
<sequence length="152" mass="15595">MGRFVSRSIVAFSLLLLVASVYMYMNLNRAQVQLQSPASGIFSTKTTEKPAPQNKYVIRNGSNEMPAGMGQADANKPAQGIQPGGAPAAAGQGSPAPQSQTGIDVNAGGGITPAPANQSQGAAIQMPDGTSEDKLSEENLTTNHEANNSAVP</sequence>
<evidence type="ECO:0000313" key="3">
    <source>
        <dbReference type="Proteomes" id="UP000230956"/>
    </source>
</evidence>
<dbReference type="EMBL" id="PFNG01000013">
    <property type="protein sequence ID" value="PIZ42448.1"/>
    <property type="molecule type" value="Genomic_DNA"/>
</dbReference>
<proteinExistence type="predicted"/>
<reference evidence="3" key="1">
    <citation type="submission" date="2017-09" db="EMBL/GenBank/DDBJ databases">
        <title>Depth-based differentiation of microbial function through sediment-hosted aquifers and enrichment of novel symbionts in the deep terrestrial subsurface.</title>
        <authorList>
            <person name="Probst A.J."/>
            <person name="Ladd B."/>
            <person name="Jarett J.K."/>
            <person name="Geller-Mcgrath D.E."/>
            <person name="Sieber C.M.K."/>
            <person name="Emerson J.B."/>
            <person name="Anantharaman K."/>
            <person name="Thomas B.C."/>
            <person name="Malmstrom R."/>
            <person name="Stieglmeier M."/>
            <person name="Klingl A."/>
            <person name="Woyke T."/>
            <person name="Ryan C.M."/>
            <person name="Banfield J.F."/>
        </authorList>
    </citation>
    <scope>NUCLEOTIDE SEQUENCE [LARGE SCALE GENOMIC DNA]</scope>
</reference>
<dbReference type="AlphaFoldDB" id="A0A2M7TBH1"/>
<gene>
    <name evidence="2" type="ORF">COY37_00410</name>
</gene>
<feature type="compositionally biased region" description="Polar residues" evidence="1">
    <location>
        <begin position="138"/>
        <end position="152"/>
    </location>
</feature>
<name>A0A2M7TBH1_9ACTN</name>
<feature type="region of interest" description="Disordered" evidence="1">
    <location>
        <begin position="42"/>
        <end position="152"/>
    </location>
</feature>